<evidence type="ECO:0000313" key="2">
    <source>
        <dbReference type="EMBL" id="MYM26305.1"/>
    </source>
</evidence>
<dbReference type="Proteomes" id="UP000479335">
    <property type="component" value="Unassembled WGS sequence"/>
</dbReference>
<dbReference type="Gene3D" id="3.40.50.2000">
    <property type="entry name" value="Glycogen Phosphorylase B"/>
    <property type="match status" value="2"/>
</dbReference>
<name>A0A6L8KGR7_9BURK</name>
<dbReference type="RefSeq" id="WP_161009745.1">
    <property type="nucleotide sequence ID" value="NZ_WWCN01000025.1"/>
</dbReference>
<proteinExistence type="predicted"/>
<feature type="domain" description="Glycosyltransferase subfamily 4-like N-terminal" evidence="1">
    <location>
        <begin position="27"/>
        <end position="184"/>
    </location>
</feature>
<gene>
    <name evidence="2" type="ORF">GTP46_27110</name>
</gene>
<dbReference type="PANTHER" id="PTHR12526">
    <property type="entry name" value="GLYCOSYLTRANSFERASE"/>
    <property type="match status" value="1"/>
</dbReference>
<keyword evidence="2" id="KW-0808">Transferase</keyword>
<dbReference type="AlphaFoldDB" id="A0A6L8KGR7"/>
<accession>A0A6L8KGR7</accession>
<dbReference type="Pfam" id="PF13692">
    <property type="entry name" value="Glyco_trans_1_4"/>
    <property type="match status" value="1"/>
</dbReference>
<evidence type="ECO:0000259" key="1">
    <source>
        <dbReference type="Pfam" id="PF13579"/>
    </source>
</evidence>
<evidence type="ECO:0000313" key="3">
    <source>
        <dbReference type="Proteomes" id="UP000479335"/>
    </source>
</evidence>
<sequence>MNQPHICFVAPILYPVLVNDPATLVVGGAEVQQCFLARALCAAGYRVSVVTGDFGQPDEVMVDGIRVIKIRRSRFNLNLPVLRYLHPRLTSIWAALRRADADIYYQRCAAAASGVVVAFARWHGRRAVFAAASDIDLVPGPANSNKSWRDRQLFGYGLRRADAVLVQNPLQLRLLADWTGRRGTLVPSCYALPAPAPAPEVQPPPQVVLWAGMMRVAKRPELVLELAARLPQLQFRMLGGPSLSGGSDDCYAAIQERARALPNVEFVGFVPYAQADRHFDEAAVFLNTSLIEGFPNTFLQAWARAVPTVSFFDCGAADADGPIGLLAADLDAMAAQLAALAAA</sequence>
<comment type="caution">
    <text evidence="2">The sequence shown here is derived from an EMBL/GenBank/DDBJ whole genome shotgun (WGS) entry which is preliminary data.</text>
</comment>
<dbReference type="EMBL" id="WWCN01000025">
    <property type="protein sequence ID" value="MYM26305.1"/>
    <property type="molecule type" value="Genomic_DNA"/>
</dbReference>
<dbReference type="CDD" id="cd03801">
    <property type="entry name" value="GT4_PimA-like"/>
    <property type="match status" value="1"/>
</dbReference>
<dbReference type="Pfam" id="PF13579">
    <property type="entry name" value="Glyco_trans_4_4"/>
    <property type="match status" value="1"/>
</dbReference>
<feature type="non-terminal residue" evidence="2">
    <location>
        <position position="343"/>
    </location>
</feature>
<keyword evidence="3" id="KW-1185">Reference proteome</keyword>
<organism evidence="2 3">
    <name type="scientific">Duganella flavida</name>
    <dbReference type="NCBI Taxonomy" id="2692175"/>
    <lineage>
        <taxon>Bacteria</taxon>
        <taxon>Pseudomonadati</taxon>
        <taxon>Pseudomonadota</taxon>
        <taxon>Betaproteobacteria</taxon>
        <taxon>Burkholderiales</taxon>
        <taxon>Oxalobacteraceae</taxon>
        <taxon>Telluria group</taxon>
        <taxon>Duganella</taxon>
    </lineage>
</organism>
<reference evidence="2 3" key="1">
    <citation type="submission" date="2019-12" db="EMBL/GenBank/DDBJ databases">
        <title>Novel species isolated from a subtropical stream in China.</title>
        <authorList>
            <person name="Lu H."/>
        </authorList>
    </citation>
    <scope>NUCLEOTIDE SEQUENCE [LARGE SCALE GENOMIC DNA]</scope>
    <source>
        <strain evidence="2 3">FT135W</strain>
    </source>
</reference>
<protein>
    <submittedName>
        <fullName evidence="2">Glycosyltransferase</fullName>
    </submittedName>
</protein>
<dbReference type="SUPFAM" id="SSF53756">
    <property type="entry name" value="UDP-Glycosyltransferase/glycogen phosphorylase"/>
    <property type="match status" value="1"/>
</dbReference>
<dbReference type="GO" id="GO:0016757">
    <property type="term" value="F:glycosyltransferase activity"/>
    <property type="evidence" value="ECO:0007669"/>
    <property type="project" value="UniProtKB-ARBA"/>
</dbReference>
<dbReference type="InterPro" id="IPR028098">
    <property type="entry name" value="Glyco_trans_4-like_N"/>
</dbReference>